<keyword evidence="2" id="KW-1185">Reference proteome</keyword>
<evidence type="ECO:0000313" key="1">
    <source>
        <dbReference type="EMBL" id="OQE05373.1"/>
    </source>
</evidence>
<dbReference type="OrthoDB" id="4365657at2759"/>
<proteinExistence type="predicted"/>
<organism evidence="1 2">
    <name type="scientific">Penicillium vulpinum</name>
    <dbReference type="NCBI Taxonomy" id="29845"/>
    <lineage>
        <taxon>Eukaryota</taxon>
        <taxon>Fungi</taxon>
        <taxon>Dikarya</taxon>
        <taxon>Ascomycota</taxon>
        <taxon>Pezizomycotina</taxon>
        <taxon>Eurotiomycetes</taxon>
        <taxon>Eurotiomycetidae</taxon>
        <taxon>Eurotiales</taxon>
        <taxon>Aspergillaceae</taxon>
        <taxon>Penicillium</taxon>
    </lineage>
</organism>
<name>A0A1V6RVC7_9EURO</name>
<sequence>MAFPIFRPAFVLEANILGQLETAGTAYFDTFVAVPGTRATINSVAGFVPVTAVTAAYVDTAYTEIILGENSRLETAMQMTTQEGVAINMHISGSFKITFNALNAAREGVLGAIGLANFTFESLEHRLFVGEGYLFMGSDNRLDARYSVSVGEVARQ</sequence>
<accession>A0A1V6RVC7</accession>
<gene>
    <name evidence="1" type="ORF">PENVUL_c025G09553</name>
</gene>
<evidence type="ECO:0000313" key="2">
    <source>
        <dbReference type="Proteomes" id="UP000191518"/>
    </source>
</evidence>
<comment type="caution">
    <text evidence="1">The sequence shown here is derived from an EMBL/GenBank/DDBJ whole genome shotgun (WGS) entry which is preliminary data.</text>
</comment>
<dbReference type="Proteomes" id="UP000191518">
    <property type="component" value="Unassembled WGS sequence"/>
</dbReference>
<reference evidence="2" key="1">
    <citation type="journal article" date="2017" name="Nat. Microbiol.">
        <title>Global analysis of biosynthetic gene clusters reveals vast potential of secondary metabolite production in Penicillium species.</title>
        <authorList>
            <person name="Nielsen J.C."/>
            <person name="Grijseels S."/>
            <person name="Prigent S."/>
            <person name="Ji B."/>
            <person name="Dainat J."/>
            <person name="Nielsen K.F."/>
            <person name="Frisvad J.C."/>
            <person name="Workman M."/>
            <person name="Nielsen J."/>
        </authorList>
    </citation>
    <scope>NUCLEOTIDE SEQUENCE [LARGE SCALE GENOMIC DNA]</scope>
    <source>
        <strain evidence="2">IBT 29486</strain>
    </source>
</reference>
<dbReference type="EMBL" id="MDYP01000025">
    <property type="protein sequence ID" value="OQE05373.1"/>
    <property type="molecule type" value="Genomic_DNA"/>
</dbReference>
<protein>
    <submittedName>
        <fullName evidence="1">Uncharacterized protein</fullName>
    </submittedName>
</protein>
<dbReference type="AlphaFoldDB" id="A0A1V6RVC7"/>